<dbReference type="EMBL" id="SOCA01000002">
    <property type="protein sequence ID" value="TDU73246.1"/>
    <property type="molecule type" value="Genomic_DNA"/>
</dbReference>
<dbReference type="Pfam" id="PF22522">
    <property type="entry name" value="DUF6998"/>
    <property type="match status" value="1"/>
</dbReference>
<proteinExistence type="predicted"/>
<organism evidence="2 3">
    <name type="scientific">Prosthecobacter fusiformis</name>
    <dbReference type="NCBI Taxonomy" id="48464"/>
    <lineage>
        <taxon>Bacteria</taxon>
        <taxon>Pseudomonadati</taxon>
        <taxon>Verrucomicrobiota</taxon>
        <taxon>Verrucomicrobiia</taxon>
        <taxon>Verrucomicrobiales</taxon>
        <taxon>Verrucomicrobiaceae</taxon>
        <taxon>Prosthecobacter</taxon>
    </lineage>
</organism>
<protein>
    <recommendedName>
        <fullName evidence="1">DUF6998 domain-containing protein</fullName>
    </recommendedName>
</protein>
<dbReference type="RefSeq" id="WP_133794619.1">
    <property type="nucleotide sequence ID" value="NZ_SOCA01000002.1"/>
</dbReference>
<evidence type="ECO:0000313" key="3">
    <source>
        <dbReference type="Proteomes" id="UP000295662"/>
    </source>
</evidence>
<dbReference type="Proteomes" id="UP000295662">
    <property type="component" value="Unassembled WGS sequence"/>
</dbReference>
<dbReference type="OrthoDB" id="7503989at2"/>
<dbReference type="AlphaFoldDB" id="A0A4R7S6E7"/>
<reference evidence="2 3" key="1">
    <citation type="submission" date="2019-03" db="EMBL/GenBank/DDBJ databases">
        <title>Genomic Encyclopedia of Archaeal and Bacterial Type Strains, Phase II (KMG-II): from individual species to whole genera.</title>
        <authorList>
            <person name="Goeker M."/>
        </authorList>
    </citation>
    <scope>NUCLEOTIDE SEQUENCE [LARGE SCALE GENOMIC DNA]</scope>
    <source>
        <strain evidence="2 3">ATCC 25309</strain>
    </source>
</reference>
<accession>A0A4R7S6E7</accession>
<evidence type="ECO:0000259" key="1">
    <source>
        <dbReference type="Pfam" id="PF22522"/>
    </source>
</evidence>
<dbReference type="InterPro" id="IPR054267">
    <property type="entry name" value="DUF6998"/>
</dbReference>
<feature type="domain" description="DUF6998" evidence="1">
    <location>
        <begin position="24"/>
        <end position="131"/>
    </location>
</feature>
<sequence length="188" mass="21214">MARSYIHNSTWLLPDKFSKPMQKVREAARQLKASAGHEFLRFTLDGHLVGDLGVAIAEHFFAIKLHDSHRTGHDGTLESKGTIESVEIKIRRESTGIWFDSEPEHIIAFRLEDADSRVTLVYAGPGSVLREIRPNAVIAKTVPTNVDAKIHKFTARQTVSLNQLAKHFTYEDFMKNPSIPFRNQPIVA</sequence>
<name>A0A4R7S6E7_9BACT</name>
<gene>
    <name evidence="2" type="ORF">EI77_01715</name>
</gene>
<keyword evidence="3" id="KW-1185">Reference proteome</keyword>
<evidence type="ECO:0000313" key="2">
    <source>
        <dbReference type="EMBL" id="TDU73246.1"/>
    </source>
</evidence>
<comment type="caution">
    <text evidence="2">The sequence shown here is derived from an EMBL/GenBank/DDBJ whole genome shotgun (WGS) entry which is preliminary data.</text>
</comment>